<sequence length="61" mass="6472">MIADAYRPLHVLNAGSTPELGWARVLVHAGGRIVPERRLALGAAEARRDVVRATAGLRTAA</sequence>
<dbReference type="HOGENOM" id="CLU_2912293_0_0_7"/>
<accession>B8JF37</accession>
<evidence type="ECO:0000313" key="1">
    <source>
        <dbReference type="EMBL" id="ACL64394.1"/>
    </source>
</evidence>
<gene>
    <name evidence="1" type="ordered locus">A2cp1_1043</name>
</gene>
<keyword evidence="2" id="KW-1185">Reference proteome</keyword>
<dbReference type="Proteomes" id="UP000007089">
    <property type="component" value="Chromosome"/>
</dbReference>
<evidence type="ECO:0000313" key="2">
    <source>
        <dbReference type="Proteomes" id="UP000007089"/>
    </source>
</evidence>
<reference evidence="1" key="1">
    <citation type="submission" date="2009-01" db="EMBL/GenBank/DDBJ databases">
        <title>Complete sequence of Anaeromyxobacter dehalogenans 2CP-1.</title>
        <authorList>
            <consortium name="US DOE Joint Genome Institute"/>
            <person name="Lucas S."/>
            <person name="Copeland A."/>
            <person name="Lapidus A."/>
            <person name="Glavina del Rio T."/>
            <person name="Dalin E."/>
            <person name="Tice H."/>
            <person name="Bruce D."/>
            <person name="Goodwin L."/>
            <person name="Pitluck S."/>
            <person name="Saunders E."/>
            <person name="Brettin T."/>
            <person name="Detter J.C."/>
            <person name="Han C."/>
            <person name="Larimer F."/>
            <person name="Land M."/>
            <person name="Hauser L."/>
            <person name="Kyrpides N."/>
            <person name="Ovchinnikova G."/>
            <person name="Beliaev A.S."/>
            <person name="Richardson P."/>
        </authorList>
    </citation>
    <scope>NUCLEOTIDE SEQUENCE</scope>
    <source>
        <strain evidence="1">2CP-1</strain>
    </source>
</reference>
<proteinExistence type="predicted"/>
<dbReference type="EMBL" id="CP001359">
    <property type="protein sequence ID" value="ACL64394.1"/>
    <property type="molecule type" value="Genomic_DNA"/>
</dbReference>
<dbReference type="RefSeq" id="WP_012632388.1">
    <property type="nucleotide sequence ID" value="NC_011891.1"/>
</dbReference>
<protein>
    <submittedName>
        <fullName evidence="1">Uncharacterized protein</fullName>
    </submittedName>
</protein>
<dbReference type="AlphaFoldDB" id="B8JF37"/>
<name>B8JF37_ANAD2</name>
<organism evidence="1 2">
    <name type="scientific">Anaeromyxobacter dehalogenans (strain ATCC BAA-258 / DSM 21875 / 2CP-1)</name>
    <dbReference type="NCBI Taxonomy" id="455488"/>
    <lineage>
        <taxon>Bacteria</taxon>
        <taxon>Pseudomonadati</taxon>
        <taxon>Myxococcota</taxon>
        <taxon>Myxococcia</taxon>
        <taxon>Myxococcales</taxon>
        <taxon>Cystobacterineae</taxon>
        <taxon>Anaeromyxobacteraceae</taxon>
        <taxon>Anaeromyxobacter</taxon>
    </lineage>
</organism>
<dbReference type="KEGG" id="acp:A2cp1_1043"/>